<dbReference type="PANTHER" id="PTHR46438:SF2">
    <property type="entry name" value="ALPHA_BETA-HYDROLASES SUPERFAMILY PROTEIN"/>
    <property type="match status" value="1"/>
</dbReference>
<gene>
    <name evidence="2" type="primary">LOC108991265</name>
</gene>
<dbReference type="PANTHER" id="PTHR46438">
    <property type="entry name" value="ALPHA/BETA-HYDROLASES SUPERFAMILY PROTEIN"/>
    <property type="match status" value="1"/>
</dbReference>
<evidence type="ECO:0000313" key="2">
    <source>
        <dbReference type="RefSeq" id="XP_018820985.1"/>
    </source>
</evidence>
<dbReference type="FunCoup" id="A0A2I4ENK9">
    <property type="interactions" value="549"/>
</dbReference>
<dbReference type="FunFam" id="3.40.50.1820:FF:000150">
    <property type="entry name" value="Alpha/beta fold hydrolase"/>
    <property type="match status" value="1"/>
</dbReference>
<dbReference type="STRING" id="51240.A0A2I4ENK9"/>
<dbReference type="KEGG" id="jre:108991265"/>
<proteinExistence type="predicted"/>
<dbReference type="SUPFAM" id="SSF53474">
    <property type="entry name" value="alpha/beta-Hydrolases"/>
    <property type="match status" value="1"/>
</dbReference>
<sequence>MSSTSHALCPSLRTRLFNPFPNRLIAPAPIYQHRSKCELNRRDFAFKGIVASGVSVMGSSLITEPVQGVERLPFKPEGYNFWTWRGHRIHYVVQGEGSPVVLIHGFGASAFHWRYNIPELAKKYKVYAIDLLGFGWSDKAIIEYDALVWRDQLVDFLKEIVKEPAVLVGNSLGGFTALVAATGLPEQVVGVALLNSAGQFGNANSKTDESEETVLQKFIVKPLKEIIQRVVLGFLFWQSKQPARIESVLKSVYINPSNVDDYLVESISRPAADPNAGEVYYRLMTRFMMNQSKYTLDSVLSELSCPLLLVWGDLDPWVGPAKANRIKEFYTKTSLVNLQAGHCPHDEVPELVNRALLDWLSSLSSEASPQSL</sequence>
<dbReference type="AlphaFoldDB" id="A0A2I4ENK9"/>
<dbReference type="Pfam" id="PF12697">
    <property type="entry name" value="Abhydrolase_6"/>
    <property type="match status" value="1"/>
</dbReference>
<name>A0A2I4ENK9_JUGRE</name>
<dbReference type="InterPro" id="IPR000073">
    <property type="entry name" value="AB_hydrolase_1"/>
</dbReference>
<dbReference type="RefSeq" id="XP_018820985.1">
    <property type="nucleotide sequence ID" value="XM_018965440.2"/>
</dbReference>
<organism evidence="1 2">
    <name type="scientific">Juglans regia</name>
    <name type="common">English walnut</name>
    <dbReference type="NCBI Taxonomy" id="51240"/>
    <lineage>
        <taxon>Eukaryota</taxon>
        <taxon>Viridiplantae</taxon>
        <taxon>Streptophyta</taxon>
        <taxon>Embryophyta</taxon>
        <taxon>Tracheophyta</taxon>
        <taxon>Spermatophyta</taxon>
        <taxon>Magnoliopsida</taxon>
        <taxon>eudicotyledons</taxon>
        <taxon>Gunneridae</taxon>
        <taxon>Pentapetalae</taxon>
        <taxon>rosids</taxon>
        <taxon>fabids</taxon>
        <taxon>Fagales</taxon>
        <taxon>Juglandaceae</taxon>
        <taxon>Juglans</taxon>
    </lineage>
</organism>
<dbReference type="Proteomes" id="UP000235220">
    <property type="component" value="Chromosome 7"/>
</dbReference>
<dbReference type="InterPro" id="IPR029058">
    <property type="entry name" value="AB_hydrolase_fold"/>
</dbReference>
<protein>
    <submittedName>
        <fullName evidence="2">Pheophytinase, chloroplastic</fullName>
    </submittedName>
</protein>
<dbReference type="PRINTS" id="PR00111">
    <property type="entry name" value="ABHYDROLASE"/>
</dbReference>
<dbReference type="GeneID" id="108991265"/>
<keyword evidence="1" id="KW-1185">Reference proteome</keyword>
<dbReference type="Gramene" id="Jr07_04490_p1">
    <property type="protein sequence ID" value="cds.Jr07_04490_p1"/>
    <property type="gene ID" value="Jr07_04490"/>
</dbReference>
<accession>A0A2I4ENK9</accession>
<evidence type="ECO:0000313" key="1">
    <source>
        <dbReference type="Proteomes" id="UP000235220"/>
    </source>
</evidence>
<dbReference type="Gene3D" id="3.40.50.1820">
    <property type="entry name" value="alpha/beta hydrolase"/>
    <property type="match status" value="1"/>
</dbReference>
<dbReference type="OrthoDB" id="408373at2759"/>
<reference evidence="2" key="1">
    <citation type="submission" date="2025-08" db="UniProtKB">
        <authorList>
            <consortium name="RefSeq"/>
        </authorList>
    </citation>
    <scope>IDENTIFICATION</scope>
    <source>
        <tissue evidence="2">Leaves</tissue>
    </source>
</reference>